<evidence type="ECO:0000313" key="5">
    <source>
        <dbReference type="EMBL" id="RKX72156.1"/>
    </source>
</evidence>
<proteinExistence type="predicted"/>
<evidence type="ECO:0000313" key="6">
    <source>
        <dbReference type="Proteomes" id="UP000271125"/>
    </source>
</evidence>
<evidence type="ECO:0000259" key="4">
    <source>
        <dbReference type="PROSITE" id="PS50977"/>
    </source>
</evidence>
<dbReference type="SUPFAM" id="SSF46689">
    <property type="entry name" value="Homeodomain-like"/>
    <property type="match status" value="1"/>
</dbReference>
<dbReference type="EMBL" id="QNBD01000044">
    <property type="protein sequence ID" value="RKX72156.1"/>
    <property type="molecule type" value="Genomic_DNA"/>
</dbReference>
<dbReference type="PANTHER" id="PTHR43479">
    <property type="entry name" value="ACREF/ENVCD OPERON REPRESSOR-RELATED"/>
    <property type="match status" value="1"/>
</dbReference>
<feature type="domain" description="HTH tetR-type" evidence="4">
    <location>
        <begin position="44"/>
        <end position="104"/>
    </location>
</feature>
<dbReference type="InterPro" id="IPR001647">
    <property type="entry name" value="HTH_TetR"/>
</dbReference>
<dbReference type="Proteomes" id="UP000271125">
    <property type="component" value="Unassembled WGS sequence"/>
</dbReference>
<keyword evidence="3" id="KW-0175">Coiled coil</keyword>
<evidence type="ECO:0000256" key="1">
    <source>
        <dbReference type="ARBA" id="ARBA00023125"/>
    </source>
</evidence>
<keyword evidence="1 2" id="KW-0238">DNA-binding</keyword>
<feature type="coiled-coil region" evidence="3">
    <location>
        <begin position="87"/>
        <end position="114"/>
    </location>
</feature>
<dbReference type="PRINTS" id="PR00455">
    <property type="entry name" value="HTHTETR"/>
</dbReference>
<comment type="caution">
    <text evidence="5">The sequence shown here is derived from an EMBL/GenBank/DDBJ whole genome shotgun (WGS) entry which is preliminary data.</text>
</comment>
<dbReference type="AlphaFoldDB" id="A0A660SQ04"/>
<dbReference type="Gene3D" id="1.10.357.10">
    <property type="entry name" value="Tetracycline Repressor, domain 2"/>
    <property type="match status" value="1"/>
</dbReference>
<dbReference type="PANTHER" id="PTHR43479:SF20">
    <property type="entry name" value="HTH TETR-TYPE DOMAIN-CONTAINING PROTEIN"/>
    <property type="match status" value="1"/>
</dbReference>
<dbReference type="SUPFAM" id="SSF48498">
    <property type="entry name" value="Tetracyclin repressor-like, C-terminal domain"/>
    <property type="match status" value="1"/>
</dbReference>
<organism evidence="5 6">
    <name type="scientific">candidate division TA06 bacterium</name>
    <dbReference type="NCBI Taxonomy" id="2250710"/>
    <lineage>
        <taxon>Bacteria</taxon>
        <taxon>Bacteria division TA06</taxon>
    </lineage>
</organism>
<gene>
    <name evidence="5" type="ORF">DRP43_01420</name>
</gene>
<dbReference type="InterPro" id="IPR050624">
    <property type="entry name" value="HTH-type_Tx_Regulator"/>
</dbReference>
<dbReference type="PROSITE" id="PS50977">
    <property type="entry name" value="HTH_TETR_2"/>
    <property type="match status" value="1"/>
</dbReference>
<evidence type="ECO:0000256" key="3">
    <source>
        <dbReference type="SAM" id="Coils"/>
    </source>
</evidence>
<protein>
    <recommendedName>
        <fullName evidence="4">HTH tetR-type domain-containing protein</fullName>
    </recommendedName>
</protein>
<accession>A0A660SQ04</accession>
<dbReference type="Pfam" id="PF00440">
    <property type="entry name" value="TetR_N"/>
    <property type="match status" value="1"/>
</dbReference>
<sequence>MGNLYLIVTFPPTGGREITIFSLYTVINIIYNTSMNDRQKKHRDDIRLKILNSATKLFEEKGIEFVTMRKIAAEIKYTPTTIYLYYKNKEELLYEIANKKIDILTEELRRISNDNNKTFLVSLIRTYFNFFVKNKKYFYLYSDITTGRLRVDDLKRNSLVNAPLYSFGRVFDSIVMQGVKNEDYTDSLYLLWSFMNGIVEIELNPAMEEMVDIDKITNRFAEFIINSYIVI</sequence>
<dbReference type="GO" id="GO:0003677">
    <property type="term" value="F:DNA binding"/>
    <property type="evidence" value="ECO:0007669"/>
    <property type="project" value="UniProtKB-UniRule"/>
</dbReference>
<dbReference type="InterPro" id="IPR036271">
    <property type="entry name" value="Tet_transcr_reg_TetR-rel_C_sf"/>
</dbReference>
<evidence type="ECO:0000256" key="2">
    <source>
        <dbReference type="PROSITE-ProRule" id="PRU00335"/>
    </source>
</evidence>
<reference evidence="5 6" key="1">
    <citation type="submission" date="2018-06" db="EMBL/GenBank/DDBJ databases">
        <title>Extensive metabolic versatility and redundancy in microbially diverse, dynamic hydrothermal sediments.</title>
        <authorList>
            <person name="Dombrowski N."/>
            <person name="Teske A."/>
            <person name="Baker B.J."/>
        </authorList>
    </citation>
    <scope>NUCLEOTIDE SEQUENCE [LARGE SCALE GENOMIC DNA]</scope>
    <source>
        <strain evidence="5">B10_G13</strain>
    </source>
</reference>
<dbReference type="InterPro" id="IPR009057">
    <property type="entry name" value="Homeodomain-like_sf"/>
</dbReference>
<name>A0A660SQ04_UNCT6</name>
<feature type="DNA-binding region" description="H-T-H motif" evidence="2">
    <location>
        <begin position="67"/>
        <end position="86"/>
    </location>
</feature>